<dbReference type="Gene3D" id="2.70.210.12">
    <property type="entry name" value="GTP1/OBG domain"/>
    <property type="match status" value="1"/>
</dbReference>
<dbReference type="InterPro" id="IPR014100">
    <property type="entry name" value="GTP-bd_Obg/CgtA"/>
</dbReference>
<dbReference type="GO" id="GO:0003924">
    <property type="term" value="F:GTPase activity"/>
    <property type="evidence" value="ECO:0007669"/>
    <property type="project" value="UniProtKB-UniRule"/>
</dbReference>
<dbReference type="InterPro" id="IPR036346">
    <property type="entry name" value="GTP-bd_prot_GTP1/OBG_C_sf"/>
</dbReference>
<dbReference type="InterPro" id="IPR006074">
    <property type="entry name" value="GTP1-OBG_CS"/>
</dbReference>
<dbReference type="PATRIC" id="fig|1423734.3.peg.2487"/>
<dbReference type="STRING" id="1423734.FC83_GL002453"/>
<dbReference type="Gene3D" id="3.30.300.350">
    <property type="entry name" value="GTP-binding protein OBG, C-terminal domain"/>
    <property type="match status" value="1"/>
</dbReference>
<proteinExistence type="inferred from homology"/>
<evidence type="ECO:0000256" key="6">
    <source>
        <dbReference type="ARBA" id="ARBA00022801"/>
    </source>
</evidence>
<dbReference type="SUPFAM" id="SSF102741">
    <property type="entry name" value="Obg GTP-binding protein C-terminal domain"/>
    <property type="match status" value="1"/>
</dbReference>
<dbReference type="eggNOG" id="COG0536">
    <property type="taxonomic scope" value="Bacteria"/>
</dbReference>
<protein>
    <recommendedName>
        <fullName evidence="9">GTPase Obg</fullName>
        <ecNumber evidence="9">3.6.5.-</ecNumber>
    </recommendedName>
    <alternativeName>
        <fullName evidence="9">GTP-binding protein Obg</fullName>
    </alternativeName>
</protein>
<dbReference type="GO" id="GO:0005525">
    <property type="term" value="F:GTP binding"/>
    <property type="evidence" value="ECO:0007669"/>
    <property type="project" value="UniProtKB-UniRule"/>
</dbReference>
<feature type="binding site" evidence="9">
    <location>
        <begin position="173"/>
        <end position="180"/>
    </location>
    <ligand>
        <name>GTP</name>
        <dbReference type="ChEBI" id="CHEBI:37565"/>
    </ligand>
</feature>
<dbReference type="NCBIfam" id="NF008955">
    <property type="entry name" value="PRK12297.1"/>
    <property type="match status" value="1"/>
</dbReference>
<accession>A0A0R1Y794</accession>
<dbReference type="InterPro" id="IPR027417">
    <property type="entry name" value="P-loop_NTPase"/>
</dbReference>
<evidence type="ECO:0000256" key="9">
    <source>
        <dbReference type="HAMAP-Rule" id="MF_01454"/>
    </source>
</evidence>
<evidence type="ECO:0000313" key="14">
    <source>
        <dbReference type="Proteomes" id="UP000051236"/>
    </source>
</evidence>
<dbReference type="PANTHER" id="PTHR11702:SF31">
    <property type="entry name" value="MITOCHONDRIAL RIBOSOME-ASSOCIATED GTPASE 2"/>
    <property type="match status" value="1"/>
</dbReference>
<dbReference type="PIRSF" id="PIRSF002401">
    <property type="entry name" value="GTP_bd_Obg/CgtA"/>
    <property type="match status" value="1"/>
</dbReference>
<feature type="domain" description="Obg" evidence="12">
    <location>
        <begin position="8"/>
        <end position="166"/>
    </location>
</feature>
<dbReference type="GO" id="GO:0000287">
    <property type="term" value="F:magnesium ion binding"/>
    <property type="evidence" value="ECO:0007669"/>
    <property type="project" value="InterPro"/>
</dbReference>
<dbReference type="InterPro" id="IPR045086">
    <property type="entry name" value="OBG_GTPase"/>
</dbReference>
<dbReference type="PANTHER" id="PTHR11702">
    <property type="entry name" value="DEVELOPMENTALLY REGULATED GTP-BINDING PROTEIN-RELATED"/>
    <property type="match status" value="1"/>
</dbReference>
<dbReference type="InterPro" id="IPR031167">
    <property type="entry name" value="G_OBG"/>
</dbReference>
<keyword evidence="5 9" id="KW-0547">Nucleotide-binding</keyword>
<feature type="domain" description="OCT" evidence="11">
    <location>
        <begin position="359"/>
        <end position="437"/>
    </location>
</feature>
<gene>
    <name evidence="9" type="primary">obg</name>
    <name evidence="13" type="ORF">FC83_GL002453</name>
</gene>
<keyword evidence="3 9" id="KW-0963">Cytoplasm</keyword>
<comment type="caution">
    <text evidence="13">The sequence shown here is derived from an EMBL/GenBank/DDBJ whole genome shotgun (WGS) entry which is preliminary data.</text>
</comment>
<keyword evidence="7 9" id="KW-0460">Magnesium</keyword>
<dbReference type="EMBL" id="AZGA01000002">
    <property type="protein sequence ID" value="KRM36580.1"/>
    <property type="molecule type" value="Genomic_DNA"/>
</dbReference>
<comment type="subunit">
    <text evidence="9">Monomer.</text>
</comment>
<dbReference type="PROSITE" id="PS51881">
    <property type="entry name" value="OCT"/>
    <property type="match status" value="1"/>
</dbReference>
<reference evidence="13 14" key="1">
    <citation type="journal article" date="2015" name="Genome Announc.">
        <title>Expanding the biotechnology potential of lactobacilli through comparative genomics of 213 strains and associated genera.</title>
        <authorList>
            <person name="Sun Z."/>
            <person name="Harris H.M."/>
            <person name="McCann A."/>
            <person name="Guo C."/>
            <person name="Argimon S."/>
            <person name="Zhang W."/>
            <person name="Yang X."/>
            <person name="Jeffery I.B."/>
            <person name="Cooney J.C."/>
            <person name="Kagawa T.F."/>
            <person name="Liu W."/>
            <person name="Song Y."/>
            <person name="Salvetti E."/>
            <person name="Wrobel A."/>
            <person name="Rasinkangas P."/>
            <person name="Parkhill J."/>
            <person name="Rea M.C."/>
            <person name="O'Sullivan O."/>
            <person name="Ritari J."/>
            <person name="Douillard F.P."/>
            <person name="Paul Ross R."/>
            <person name="Yang R."/>
            <person name="Briner A.E."/>
            <person name="Felis G.E."/>
            <person name="de Vos W.M."/>
            <person name="Barrangou R."/>
            <person name="Klaenhammer T.R."/>
            <person name="Caufield P.W."/>
            <person name="Cui Y."/>
            <person name="Zhang H."/>
            <person name="O'Toole P.W."/>
        </authorList>
    </citation>
    <scope>NUCLEOTIDE SEQUENCE [LARGE SCALE GENOMIC DNA]</scope>
    <source>
        <strain evidence="13 14">DSM 18527</strain>
    </source>
</reference>
<evidence type="ECO:0000259" key="10">
    <source>
        <dbReference type="PROSITE" id="PS51710"/>
    </source>
</evidence>
<feature type="binding site" evidence="9">
    <location>
        <position position="200"/>
    </location>
    <ligand>
        <name>Mg(2+)</name>
        <dbReference type="ChEBI" id="CHEBI:18420"/>
    </ligand>
</feature>
<dbReference type="Gene3D" id="3.40.50.300">
    <property type="entry name" value="P-loop containing nucleotide triphosphate hydrolases"/>
    <property type="match status" value="1"/>
</dbReference>
<evidence type="ECO:0000256" key="4">
    <source>
        <dbReference type="ARBA" id="ARBA00022723"/>
    </source>
</evidence>
<dbReference type="GO" id="GO:0042254">
    <property type="term" value="P:ribosome biogenesis"/>
    <property type="evidence" value="ECO:0007669"/>
    <property type="project" value="UniProtKB-UniRule"/>
</dbReference>
<dbReference type="Pfam" id="PF01926">
    <property type="entry name" value="MMR_HSR1"/>
    <property type="match status" value="1"/>
</dbReference>
<dbReference type="PROSITE" id="PS51710">
    <property type="entry name" value="G_OBG"/>
    <property type="match status" value="1"/>
</dbReference>
<comment type="subcellular location">
    <subcellularLocation>
        <location evidence="9">Cytoplasm</location>
    </subcellularLocation>
</comment>
<comment type="function">
    <text evidence="9">An essential GTPase which binds GTP, GDP and possibly (p)ppGpp with moderate affinity, with high nucleotide exchange rates and a fairly low GTP hydrolysis rate. Plays a role in control of the cell cycle, stress response, ribosome biogenesis and in those bacteria that undergo differentiation, in morphogenesis control.</text>
</comment>
<comment type="cofactor">
    <cofactor evidence="1 9">
        <name>Mg(2+)</name>
        <dbReference type="ChEBI" id="CHEBI:18420"/>
    </cofactor>
</comment>
<dbReference type="NCBIfam" id="NF008954">
    <property type="entry name" value="PRK12296.1"/>
    <property type="match status" value="1"/>
</dbReference>
<feature type="binding site" evidence="9">
    <location>
        <position position="180"/>
    </location>
    <ligand>
        <name>Mg(2+)</name>
        <dbReference type="ChEBI" id="CHEBI:18420"/>
    </ligand>
</feature>
<dbReference type="NCBIfam" id="TIGR02729">
    <property type="entry name" value="Obg_CgtA"/>
    <property type="match status" value="1"/>
</dbReference>
<evidence type="ECO:0000259" key="12">
    <source>
        <dbReference type="PROSITE" id="PS51883"/>
    </source>
</evidence>
<sequence>MRIEKEKQMFVDQVKIEVKAGKGGDGSVAFRHEKYVPNGGPAGGDGGKGGSIVLKVDPGLRTLMDFRYRRKFKAASGENGMIKGMYGRGAEDTFIKVPEGTMVKNVATGEVIGDLTEIGQELVVAKGGRGGRGNIHFANAKNRAPEIAENGEPGQELEIQLELRVIADVGLVGYPSVGKSTLLSVATSAKPKIAAYHFTTLVPNLGMVQLQDGQDFVMADLPGLIEGASNGVGLGFQFLRHVERTRVILHLVDMDPDNGREPIDDFKQINHELVTYDAKILERPQIVVATKMDLPGSKERFETFKTQLKAVDSPKNLKVFAISSVSHQGVAQLLQVTADVLSSVPKTVPSESATKTYTYEAPTANDFEVHKDEDDVYVITGERIEKLFKMTNLDHHDSVLRFAKQLKSLGVEEALRQAGATNGDLVAIDDFTFEFVD</sequence>
<dbReference type="InterPro" id="IPR006073">
    <property type="entry name" value="GTP-bd"/>
</dbReference>
<feature type="domain" description="OBG-type G" evidence="10">
    <location>
        <begin position="167"/>
        <end position="342"/>
    </location>
</feature>
<keyword evidence="4 9" id="KW-0479">Metal-binding</keyword>
<feature type="binding site" evidence="9">
    <location>
        <begin position="198"/>
        <end position="202"/>
    </location>
    <ligand>
        <name>GTP</name>
        <dbReference type="ChEBI" id="CHEBI:37565"/>
    </ligand>
</feature>
<feature type="binding site" evidence="9">
    <location>
        <begin position="220"/>
        <end position="223"/>
    </location>
    <ligand>
        <name>GTP</name>
        <dbReference type="ChEBI" id="CHEBI:37565"/>
    </ligand>
</feature>
<dbReference type="Pfam" id="PF01018">
    <property type="entry name" value="GTP1_OBG"/>
    <property type="match status" value="1"/>
</dbReference>
<dbReference type="InterPro" id="IPR036726">
    <property type="entry name" value="GTP1_OBG_dom_sf"/>
</dbReference>
<evidence type="ECO:0000256" key="2">
    <source>
        <dbReference type="ARBA" id="ARBA00007699"/>
    </source>
</evidence>
<dbReference type="SUPFAM" id="SSF82051">
    <property type="entry name" value="Obg GTP-binding protein N-terminal domain"/>
    <property type="match status" value="1"/>
</dbReference>
<keyword evidence="6 9" id="KW-0378">Hydrolase</keyword>
<dbReference type="NCBIfam" id="TIGR03595">
    <property type="entry name" value="Obg_CgtA_exten"/>
    <property type="match status" value="1"/>
</dbReference>
<dbReference type="InterPro" id="IPR015349">
    <property type="entry name" value="OCT_dom"/>
</dbReference>
<evidence type="ECO:0000256" key="7">
    <source>
        <dbReference type="ARBA" id="ARBA00022842"/>
    </source>
</evidence>
<dbReference type="CDD" id="cd01898">
    <property type="entry name" value="Obg"/>
    <property type="match status" value="1"/>
</dbReference>
<dbReference type="InterPro" id="IPR006169">
    <property type="entry name" value="GTP1_OBG_dom"/>
</dbReference>
<feature type="binding site" evidence="9">
    <location>
        <begin position="290"/>
        <end position="293"/>
    </location>
    <ligand>
        <name>GTP</name>
        <dbReference type="ChEBI" id="CHEBI:37565"/>
    </ligand>
</feature>
<dbReference type="SUPFAM" id="SSF52540">
    <property type="entry name" value="P-loop containing nucleoside triphosphate hydrolases"/>
    <property type="match status" value="1"/>
</dbReference>
<evidence type="ECO:0000256" key="8">
    <source>
        <dbReference type="ARBA" id="ARBA00023134"/>
    </source>
</evidence>
<dbReference type="FunFam" id="2.70.210.12:FF:000001">
    <property type="entry name" value="GTPase Obg"/>
    <property type="match status" value="1"/>
</dbReference>
<evidence type="ECO:0000313" key="13">
    <source>
        <dbReference type="EMBL" id="KRM36580.1"/>
    </source>
</evidence>
<dbReference type="PROSITE" id="PS00905">
    <property type="entry name" value="GTP1_OBG"/>
    <property type="match status" value="1"/>
</dbReference>
<keyword evidence="8 9" id="KW-0342">GTP-binding</keyword>
<evidence type="ECO:0000256" key="5">
    <source>
        <dbReference type="ARBA" id="ARBA00022741"/>
    </source>
</evidence>
<dbReference type="PRINTS" id="PR00326">
    <property type="entry name" value="GTP1OBG"/>
</dbReference>
<dbReference type="GO" id="GO:0005737">
    <property type="term" value="C:cytoplasm"/>
    <property type="evidence" value="ECO:0007669"/>
    <property type="project" value="UniProtKB-SubCell"/>
</dbReference>
<dbReference type="NCBIfam" id="NF008956">
    <property type="entry name" value="PRK12299.1"/>
    <property type="match status" value="1"/>
</dbReference>
<comment type="similarity">
    <text evidence="2 9">Belongs to the TRAFAC class OBG-HflX-like GTPase superfamily. OBG GTPase family.</text>
</comment>
<evidence type="ECO:0000256" key="1">
    <source>
        <dbReference type="ARBA" id="ARBA00001946"/>
    </source>
</evidence>
<dbReference type="PROSITE" id="PS51883">
    <property type="entry name" value="OBG"/>
    <property type="match status" value="1"/>
</dbReference>
<evidence type="ECO:0000259" key="11">
    <source>
        <dbReference type="PROSITE" id="PS51881"/>
    </source>
</evidence>
<evidence type="ECO:0000256" key="3">
    <source>
        <dbReference type="ARBA" id="ARBA00022490"/>
    </source>
</evidence>
<feature type="binding site" evidence="9">
    <location>
        <begin position="323"/>
        <end position="325"/>
    </location>
    <ligand>
        <name>GTP</name>
        <dbReference type="ChEBI" id="CHEBI:37565"/>
    </ligand>
</feature>
<dbReference type="Proteomes" id="UP000051236">
    <property type="component" value="Unassembled WGS sequence"/>
</dbReference>
<keyword evidence="14" id="KW-1185">Reference proteome</keyword>
<organism evidence="13 14">
    <name type="scientific">Agrilactobacillus composti DSM 18527 = JCM 14202</name>
    <dbReference type="NCBI Taxonomy" id="1423734"/>
    <lineage>
        <taxon>Bacteria</taxon>
        <taxon>Bacillati</taxon>
        <taxon>Bacillota</taxon>
        <taxon>Bacilli</taxon>
        <taxon>Lactobacillales</taxon>
        <taxon>Lactobacillaceae</taxon>
        <taxon>Agrilactobacillus</taxon>
    </lineage>
</organism>
<dbReference type="EC" id="3.6.5.-" evidence="9"/>
<dbReference type="AlphaFoldDB" id="A0A0R1Y794"/>
<dbReference type="Pfam" id="PF09269">
    <property type="entry name" value="DUF1967"/>
    <property type="match status" value="1"/>
</dbReference>
<dbReference type="HAMAP" id="MF_01454">
    <property type="entry name" value="GTPase_Obg"/>
    <property type="match status" value="1"/>
</dbReference>
<name>A0A0R1Y794_9LACO</name>